<dbReference type="GO" id="GO:0003676">
    <property type="term" value="F:nucleic acid binding"/>
    <property type="evidence" value="ECO:0007669"/>
    <property type="project" value="InterPro"/>
</dbReference>
<name>A0A9W9FMM2_9EURO</name>
<proteinExistence type="inferred from homology"/>
<evidence type="ECO:0000313" key="2">
    <source>
        <dbReference type="EMBL" id="KAJ5102757.1"/>
    </source>
</evidence>
<dbReference type="GO" id="GO:0005634">
    <property type="term" value="C:nucleus"/>
    <property type="evidence" value="ECO:0007669"/>
    <property type="project" value="TreeGrafter"/>
</dbReference>
<evidence type="ECO:0000256" key="1">
    <source>
        <dbReference type="PROSITE-ProRule" id="PRU00489"/>
    </source>
</evidence>
<sequence length="419" mass="46985">AQHPADATPPTTHHICPWKQEKRTLLSTSPLTTPWGSLEPTTDAKRNKLLANTPESETNFHENVIAPAVQRALGELAFAFHSGAVTKWFHPRHLLDDHMQRRDKDWVECELHNGKCGQMTQGEPPCILSPSTPNLFSSTCALNTLVKNPSPESTVIGIPKRTTEQGSVVYEEYRIPPEAAFVQGLLPLKTSHRNQLQGTGKHPIPPLPKQKKFNLILADPPWPNKSVRRNKDYDTDFQMSDLISSLGAVLRDYSYPPNASREVDADSMNAHNAGGMHDETIAAIWVTNSYKARVAAHEMFTSAGFKLVEEWVWVKVTADGRPVYPLDGIVKKPYEILMVGRRSSRNKVDVTRRVIVAVPDVHSRKPNLRELFEKVFFAGGGCGYSALEMFARNLTAGWWACGDQAIKFNMEDWWVESED</sequence>
<dbReference type="Proteomes" id="UP001149074">
    <property type="component" value="Unassembled WGS sequence"/>
</dbReference>
<keyword evidence="3" id="KW-1185">Reference proteome</keyword>
<dbReference type="OrthoDB" id="61116at2759"/>
<dbReference type="InterPro" id="IPR029063">
    <property type="entry name" value="SAM-dependent_MTases_sf"/>
</dbReference>
<feature type="non-terminal residue" evidence="2">
    <location>
        <position position="1"/>
    </location>
</feature>
<evidence type="ECO:0000313" key="3">
    <source>
        <dbReference type="Proteomes" id="UP001149074"/>
    </source>
</evidence>
<gene>
    <name evidence="2" type="ORF">N7532_003286</name>
</gene>
<evidence type="ECO:0008006" key="4">
    <source>
        <dbReference type="Google" id="ProtNLM"/>
    </source>
</evidence>
<dbReference type="PROSITE" id="PS00092">
    <property type="entry name" value="N6_MTASE"/>
    <property type="match status" value="1"/>
</dbReference>
<accession>A0A9W9FMM2</accession>
<reference evidence="2" key="2">
    <citation type="journal article" date="2023" name="IMA Fungus">
        <title>Comparative genomic study of the Penicillium genus elucidates a diverse pangenome and 15 lateral gene transfer events.</title>
        <authorList>
            <person name="Petersen C."/>
            <person name="Sorensen T."/>
            <person name="Nielsen M.R."/>
            <person name="Sondergaard T.E."/>
            <person name="Sorensen J.L."/>
            <person name="Fitzpatrick D.A."/>
            <person name="Frisvad J.C."/>
            <person name="Nielsen K.L."/>
        </authorList>
    </citation>
    <scope>NUCLEOTIDE SEQUENCE</scope>
    <source>
        <strain evidence="2">IBT 30761</strain>
    </source>
</reference>
<dbReference type="PROSITE" id="PS51143">
    <property type="entry name" value="MT_A70"/>
    <property type="match status" value="1"/>
</dbReference>
<reference evidence="2" key="1">
    <citation type="submission" date="2022-11" db="EMBL/GenBank/DDBJ databases">
        <authorList>
            <person name="Petersen C."/>
        </authorList>
    </citation>
    <scope>NUCLEOTIDE SEQUENCE</scope>
    <source>
        <strain evidence="2">IBT 30761</strain>
    </source>
</reference>
<dbReference type="PANTHER" id="PTHR12829">
    <property type="entry name" value="N6-ADENOSINE-METHYLTRANSFERASE"/>
    <property type="match status" value="1"/>
</dbReference>
<dbReference type="SUPFAM" id="SSF53335">
    <property type="entry name" value="S-adenosyl-L-methionine-dependent methyltransferases"/>
    <property type="match status" value="1"/>
</dbReference>
<comment type="similarity">
    <text evidence="1">Belongs to the MT-A70-like family.</text>
</comment>
<dbReference type="InterPro" id="IPR002052">
    <property type="entry name" value="DNA_methylase_N6_adenine_CS"/>
</dbReference>
<dbReference type="AlphaFoldDB" id="A0A9W9FMM2"/>
<dbReference type="PANTHER" id="PTHR12829:SF4">
    <property type="entry name" value="N(6)-ADENINE-SPECIFIC METHYLTRANSFERASE METTL4"/>
    <property type="match status" value="1"/>
</dbReference>
<dbReference type="Pfam" id="PF05063">
    <property type="entry name" value="MT-A70"/>
    <property type="match status" value="1"/>
</dbReference>
<organism evidence="2 3">
    <name type="scientific">Penicillium argentinense</name>
    <dbReference type="NCBI Taxonomy" id="1131581"/>
    <lineage>
        <taxon>Eukaryota</taxon>
        <taxon>Fungi</taxon>
        <taxon>Dikarya</taxon>
        <taxon>Ascomycota</taxon>
        <taxon>Pezizomycotina</taxon>
        <taxon>Eurotiomycetes</taxon>
        <taxon>Eurotiomycetidae</taxon>
        <taxon>Eurotiales</taxon>
        <taxon>Aspergillaceae</taxon>
        <taxon>Penicillium</taxon>
    </lineage>
</organism>
<dbReference type="RefSeq" id="XP_056476137.1">
    <property type="nucleotide sequence ID" value="XM_056615780.1"/>
</dbReference>
<dbReference type="GeneID" id="81354759"/>
<protein>
    <recommendedName>
        <fullName evidence="4">MT-A70-domain-containing protein</fullName>
    </recommendedName>
</protein>
<dbReference type="GO" id="GO:0032259">
    <property type="term" value="P:methylation"/>
    <property type="evidence" value="ECO:0007669"/>
    <property type="project" value="InterPro"/>
</dbReference>
<dbReference type="GO" id="GO:0008168">
    <property type="term" value="F:methyltransferase activity"/>
    <property type="evidence" value="ECO:0007669"/>
    <property type="project" value="InterPro"/>
</dbReference>
<dbReference type="InterPro" id="IPR007757">
    <property type="entry name" value="MT-A70-like"/>
</dbReference>
<comment type="caution">
    <text evidence="2">The sequence shown here is derived from an EMBL/GenBank/DDBJ whole genome shotgun (WGS) entry which is preliminary data.</text>
</comment>
<dbReference type="EMBL" id="JAPQKI010000004">
    <property type="protein sequence ID" value="KAJ5102757.1"/>
    <property type="molecule type" value="Genomic_DNA"/>
</dbReference>